<keyword evidence="3 7" id="KW-0645">Protease</keyword>
<protein>
    <recommendedName>
        <fullName evidence="7">Carboxypeptidase</fullName>
        <ecNumber evidence="7">3.4.16.-</ecNumber>
    </recommendedName>
</protein>
<accession>A0A6F9D9G7</accession>
<dbReference type="FunFam" id="3.40.50.1820:FF:000335">
    <property type="entry name" value="Carboxypeptidase"/>
    <property type="match status" value="1"/>
</dbReference>
<dbReference type="InterPro" id="IPR029058">
    <property type="entry name" value="AB_hydrolase_fold"/>
</dbReference>
<reference evidence="8" key="1">
    <citation type="submission" date="2020-04" db="EMBL/GenBank/DDBJ databases">
        <authorList>
            <person name="Neveu A P."/>
        </authorList>
    </citation>
    <scope>NUCLEOTIDE SEQUENCE</scope>
    <source>
        <tissue evidence="8">Whole embryo</tissue>
    </source>
</reference>
<dbReference type="PROSITE" id="PS00131">
    <property type="entry name" value="CARBOXYPEPT_SER_SER"/>
    <property type="match status" value="1"/>
</dbReference>
<name>A0A6F9D9G7_9ASCI</name>
<dbReference type="Gene3D" id="3.40.50.1820">
    <property type="entry name" value="alpha/beta hydrolase"/>
    <property type="match status" value="2"/>
</dbReference>
<dbReference type="EMBL" id="LR784232">
    <property type="protein sequence ID" value="CAB3234490.1"/>
    <property type="molecule type" value="mRNA"/>
</dbReference>
<feature type="signal peptide" evidence="7">
    <location>
        <begin position="1"/>
        <end position="16"/>
    </location>
</feature>
<organism evidence="8">
    <name type="scientific">Phallusia mammillata</name>
    <dbReference type="NCBI Taxonomy" id="59560"/>
    <lineage>
        <taxon>Eukaryota</taxon>
        <taxon>Metazoa</taxon>
        <taxon>Chordata</taxon>
        <taxon>Tunicata</taxon>
        <taxon>Ascidiacea</taxon>
        <taxon>Phlebobranchia</taxon>
        <taxon>Ascidiidae</taxon>
        <taxon>Phallusia</taxon>
    </lineage>
</organism>
<comment type="similarity">
    <text evidence="1 7">Belongs to the peptidase S10 family.</text>
</comment>
<evidence type="ECO:0000313" key="8">
    <source>
        <dbReference type="EMBL" id="CAB3234490.1"/>
    </source>
</evidence>
<dbReference type="InterPro" id="IPR001563">
    <property type="entry name" value="Peptidase_S10"/>
</dbReference>
<proteinExistence type="evidence at transcript level"/>
<evidence type="ECO:0000256" key="7">
    <source>
        <dbReference type="RuleBase" id="RU361156"/>
    </source>
</evidence>
<evidence type="ECO:0000256" key="5">
    <source>
        <dbReference type="ARBA" id="ARBA00054649"/>
    </source>
</evidence>
<keyword evidence="4 7" id="KW-0378">Hydrolase</keyword>
<dbReference type="GO" id="GO:0006508">
    <property type="term" value="P:proteolysis"/>
    <property type="evidence" value="ECO:0007669"/>
    <property type="project" value="UniProtKB-KW"/>
</dbReference>
<keyword evidence="7" id="KW-0732">Signal</keyword>
<evidence type="ECO:0000256" key="4">
    <source>
        <dbReference type="ARBA" id="ARBA00022801"/>
    </source>
</evidence>
<dbReference type="PRINTS" id="PR00724">
    <property type="entry name" value="CRBOXYPTASEC"/>
</dbReference>
<dbReference type="Pfam" id="PF00450">
    <property type="entry name" value="Peptidase_S10"/>
    <property type="match status" value="1"/>
</dbReference>
<dbReference type="GO" id="GO:1904715">
    <property type="term" value="P:negative regulation of chaperone-mediated autophagy"/>
    <property type="evidence" value="ECO:0007669"/>
    <property type="project" value="UniProtKB-ARBA"/>
</dbReference>
<dbReference type="PANTHER" id="PTHR11802:SF201">
    <property type="entry name" value="CARBOXYPEPTIDASE"/>
    <property type="match status" value="1"/>
</dbReference>
<keyword evidence="2 7" id="KW-0121">Carboxypeptidase</keyword>
<dbReference type="InterPro" id="IPR033124">
    <property type="entry name" value="Ser_caboxypep_his_AS"/>
</dbReference>
<dbReference type="AlphaFoldDB" id="A0A6F9D9G7"/>
<evidence type="ECO:0000256" key="3">
    <source>
        <dbReference type="ARBA" id="ARBA00022670"/>
    </source>
</evidence>
<evidence type="ECO:0000256" key="2">
    <source>
        <dbReference type="ARBA" id="ARBA00022645"/>
    </source>
</evidence>
<comment type="function">
    <text evidence="5">Protective protein appears to be essential for both the activity of beta-galactosidase and neuraminidase, it associates with these enzymes and exerts a protective function necessary for their stability and activity. This protein is also a carboxypeptidase and can deamidate tachykinins.</text>
</comment>
<gene>
    <name evidence="8" type="primary">Ctsa-003</name>
</gene>
<comment type="subunit">
    <text evidence="6">Heterodimer of a 32 kDa chain and a 20 kDa chain; disulfide-linked.</text>
</comment>
<dbReference type="SUPFAM" id="SSF53474">
    <property type="entry name" value="alpha/beta-Hydrolases"/>
    <property type="match status" value="1"/>
</dbReference>
<dbReference type="PROSITE" id="PS00560">
    <property type="entry name" value="CARBOXYPEPT_SER_HIS"/>
    <property type="match status" value="1"/>
</dbReference>
<dbReference type="EC" id="3.4.16.-" evidence="7"/>
<evidence type="ECO:0000256" key="1">
    <source>
        <dbReference type="ARBA" id="ARBA00009431"/>
    </source>
</evidence>
<evidence type="ECO:0000256" key="6">
    <source>
        <dbReference type="ARBA" id="ARBA00061741"/>
    </source>
</evidence>
<sequence length="473" mass="53746">MWQLVVLCLWLTVADAAKSDDLITSLPGLSQMPSYKQYSGYLDASDTKHFHYWFVESQKDPLNDPLVLWLNGGPGCSSMGGFLTENGPLHIITDGKTLHNNPYSWNKIANVLYIESPAGVGYSYDDNNDLDTDDDKVSLLNYNALVDFLKKFPEYSSNPFFVTGESYGGVYLPTLSVRIMEGSFKINFKGMAIGNSLSNYEMNDNSVVFFAYNHGLFGEVLWQALTTYCCNGVATRENCNFHNSSNGNCQDAVEEVSQYIFHVGLNAYALYDRCDSSEQLIYPESYLKSISHLFVKNPKVQELKKYMELFKGKRRHVENPNPSPNAIQCYNDTALKSWLNDADVRSALHIKSDLPPWELCSSAINYTKLYMDMSPQYHQLLKHDDFRILLYNGDTDMVCNFLGDQWFANSLKQTPKRSHAPWYVGGQVAGFARVWNKISFTTIRGAGHLVPQWRPSYSLAMFEKFINNQPFTT</sequence>
<dbReference type="InterPro" id="IPR018202">
    <property type="entry name" value="Ser_caboxypep_ser_AS"/>
</dbReference>
<dbReference type="PANTHER" id="PTHR11802">
    <property type="entry name" value="SERINE PROTEASE FAMILY S10 SERINE CARBOXYPEPTIDASE"/>
    <property type="match status" value="1"/>
</dbReference>
<dbReference type="GO" id="GO:0031647">
    <property type="term" value="P:regulation of protein stability"/>
    <property type="evidence" value="ECO:0007669"/>
    <property type="project" value="UniProtKB-ARBA"/>
</dbReference>
<feature type="chain" id="PRO_5026376962" description="Carboxypeptidase" evidence="7">
    <location>
        <begin position="17"/>
        <end position="473"/>
    </location>
</feature>
<dbReference type="GO" id="GO:0004185">
    <property type="term" value="F:serine-type carboxypeptidase activity"/>
    <property type="evidence" value="ECO:0007669"/>
    <property type="project" value="UniProtKB-UniRule"/>
</dbReference>